<dbReference type="OrthoDB" id="21330at2759"/>
<organism evidence="2 3">
    <name type="scientific">Babesia microti (strain RI)</name>
    <dbReference type="NCBI Taxonomy" id="1133968"/>
    <lineage>
        <taxon>Eukaryota</taxon>
        <taxon>Sar</taxon>
        <taxon>Alveolata</taxon>
        <taxon>Apicomplexa</taxon>
        <taxon>Aconoidasida</taxon>
        <taxon>Piroplasmida</taxon>
        <taxon>Babesiidae</taxon>
        <taxon>Babesia</taxon>
    </lineage>
</organism>
<dbReference type="Pfam" id="PF02410">
    <property type="entry name" value="RsfS"/>
    <property type="match status" value="1"/>
</dbReference>
<dbReference type="GO" id="GO:0043023">
    <property type="term" value="F:ribosomal large subunit binding"/>
    <property type="evidence" value="ECO:0007669"/>
    <property type="project" value="TreeGrafter"/>
</dbReference>
<dbReference type="GO" id="GO:0017148">
    <property type="term" value="P:negative regulation of translation"/>
    <property type="evidence" value="ECO:0007669"/>
    <property type="project" value="TreeGrafter"/>
</dbReference>
<dbReference type="SUPFAM" id="SSF81301">
    <property type="entry name" value="Nucleotidyltransferase"/>
    <property type="match status" value="1"/>
</dbReference>
<evidence type="ECO:0008006" key="4">
    <source>
        <dbReference type="Google" id="ProtNLM"/>
    </source>
</evidence>
<dbReference type="EMBL" id="LN871599">
    <property type="protein sequence ID" value="SIO73669.1"/>
    <property type="molecule type" value="Genomic_DNA"/>
</dbReference>
<name>A0A1N6LXQ9_BABMR</name>
<dbReference type="GeneID" id="24425957"/>
<dbReference type="InterPro" id="IPR043519">
    <property type="entry name" value="NT_sf"/>
</dbReference>
<evidence type="ECO:0000313" key="2">
    <source>
        <dbReference type="EMBL" id="SIO73669.1"/>
    </source>
</evidence>
<reference evidence="2 3" key="1">
    <citation type="journal article" date="2012" name="Nucleic Acids Res.">
        <title>Sequencing of the smallest Apicomplexan genome from the human pathogen Babesia microti.</title>
        <authorList>
            <person name="Cornillot E."/>
            <person name="Hadj-Kaddour K."/>
            <person name="Dassouli A."/>
            <person name="Noel B."/>
            <person name="Ranwez V."/>
            <person name="Vacherie B."/>
            <person name="Augagneur Y."/>
            <person name="Bres V."/>
            <person name="Duclos A."/>
            <person name="Randazzo S."/>
            <person name="Carcy B."/>
            <person name="Debierre-Grockiego F."/>
            <person name="Delbecq S."/>
            <person name="Moubri-Menage K."/>
            <person name="Shams-Eldin H."/>
            <person name="Usmani-Brown S."/>
            <person name="Bringaud F."/>
            <person name="Wincker P."/>
            <person name="Vivares C.P."/>
            <person name="Schwarz R.T."/>
            <person name="Schetters T.P."/>
            <person name="Krause P.J."/>
            <person name="Gorenflot A."/>
            <person name="Berry V."/>
            <person name="Barbe V."/>
            <person name="Ben Mamoun C."/>
        </authorList>
    </citation>
    <scope>NUCLEOTIDE SEQUENCE [LARGE SCALE GENOMIC DNA]</scope>
    <source>
        <strain evidence="2 3">RI</strain>
    </source>
</reference>
<reference evidence="2 3" key="3">
    <citation type="journal article" date="2016" name="Sci. Rep.">
        <title>Genome-wide diversity and gene expression profiling of Babesia microti isolates identify polymorphic genes that mediate host-pathogen interactions.</title>
        <authorList>
            <person name="Silva J.C."/>
            <person name="Cornillot E."/>
            <person name="McCracken C."/>
            <person name="Usmani-Brown S."/>
            <person name="Dwivedi A."/>
            <person name="Ifeonu O.O."/>
            <person name="Crabtree J."/>
            <person name="Gotia H.T."/>
            <person name="Virji A.Z."/>
            <person name="Reynes C."/>
            <person name="Colinge J."/>
            <person name="Kumar V."/>
            <person name="Lawres L."/>
            <person name="Pazzi J.E."/>
            <person name="Pablo J.V."/>
            <person name="Hung C."/>
            <person name="Brancato J."/>
            <person name="Kumari P."/>
            <person name="Orvis J."/>
            <person name="Tretina K."/>
            <person name="Chibucos M."/>
            <person name="Ott S."/>
            <person name="Sadzewicz L."/>
            <person name="Sengamalay N."/>
            <person name="Shetty A.C."/>
            <person name="Su Q."/>
            <person name="Tallon L."/>
            <person name="Fraser C.M."/>
            <person name="Frutos R."/>
            <person name="Molina D.M."/>
            <person name="Krause P.J."/>
            <person name="Ben Mamoun C."/>
        </authorList>
    </citation>
    <scope>NUCLEOTIDE SEQUENCE [LARGE SCALE GENOMIC DNA]</scope>
    <source>
        <strain evidence="2 3">RI</strain>
    </source>
</reference>
<dbReference type="PANTHER" id="PTHR21043">
    <property type="entry name" value="IOJAP SUPERFAMILY ORTHOLOG"/>
    <property type="match status" value="1"/>
</dbReference>
<reference evidence="2 3" key="2">
    <citation type="journal article" date="2013" name="PLoS ONE">
        <title>Whole genome mapping and re-organization of the nuclear and mitochondrial genomes of Babesia microti isolates.</title>
        <authorList>
            <person name="Cornillot E."/>
            <person name="Dassouli A."/>
            <person name="Garg A."/>
            <person name="Pachikara N."/>
            <person name="Randazzo S."/>
            <person name="Depoix D."/>
            <person name="Carcy B."/>
            <person name="Delbecq S."/>
            <person name="Frutos R."/>
            <person name="Silva J.C."/>
            <person name="Sutton R."/>
            <person name="Krause P.J."/>
            <person name="Mamoun C.B."/>
        </authorList>
    </citation>
    <scope>NUCLEOTIDE SEQUENCE [LARGE SCALE GENOMIC DNA]</scope>
    <source>
        <strain evidence="2 3">RI</strain>
    </source>
</reference>
<dbReference type="VEuPathDB" id="PiroplasmaDB:BmR1_04g06560"/>
<dbReference type="InterPro" id="IPR004394">
    <property type="entry name" value="Iojap/RsfS/C7orf30"/>
</dbReference>
<dbReference type="RefSeq" id="XP_021337741.1">
    <property type="nucleotide sequence ID" value="XM_021482521.1"/>
</dbReference>
<dbReference type="PANTHER" id="PTHR21043:SF0">
    <property type="entry name" value="MITOCHONDRIAL ASSEMBLY OF RIBOSOMAL LARGE SUBUNIT PROTEIN 1"/>
    <property type="match status" value="1"/>
</dbReference>
<dbReference type="Proteomes" id="UP000002899">
    <property type="component" value="Chromosome IV"/>
</dbReference>
<sequence>MIFINKLKEISLNNVAIKRFYTYNYADLINKIPLFRQLYRESLSIYRFYDKKYFTTNDSDNKECGLNDLVSINDGSNDSNSKSLIINRDSTSSLTYSLIQDAFDAVANDYSKNLSNKEFNGDYNEFGLGCKTEFDGMTPAQKFYAKNKDKLLSNAKKIFLENFGKIDTICNLEEPVIRPPKNHVWEYGSVTTSEHREHIVLQKGQIPTINDIIKILEQEHFVDSVAINLDECNRRDIGLYAIISTGKTFSHCRRVGRLLYRIFVDLEIPFVSQVSYARSSRKDQWIIAHLGPLHVYLMTQELREFYKLEELWSPNTNITIDMIESDNEALDSGVSNNIELRESDCDMGNVNVNECKLVTESDIVYEKFKKDDDYG</sequence>
<keyword evidence="3" id="KW-1185">Reference proteome</keyword>
<dbReference type="KEGG" id="bmic:BmR1_04g06560"/>
<protein>
    <recommendedName>
        <fullName evidence="4">Mitochondrial assembly of ribosomal large subunit protein 1</fullName>
    </recommendedName>
</protein>
<comment type="similarity">
    <text evidence="1">Belongs to the Iojap/RsfS family.</text>
</comment>
<dbReference type="AlphaFoldDB" id="A0A1N6LXQ9"/>
<dbReference type="GO" id="GO:0090071">
    <property type="term" value="P:negative regulation of ribosome biogenesis"/>
    <property type="evidence" value="ECO:0007669"/>
    <property type="project" value="TreeGrafter"/>
</dbReference>
<dbReference type="Gene3D" id="3.30.460.10">
    <property type="entry name" value="Beta Polymerase, domain 2"/>
    <property type="match status" value="1"/>
</dbReference>
<evidence type="ECO:0000313" key="3">
    <source>
        <dbReference type="Proteomes" id="UP000002899"/>
    </source>
</evidence>
<accession>A0A1N6LXQ9</accession>
<evidence type="ECO:0000256" key="1">
    <source>
        <dbReference type="ARBA" id="ARBA00010574"/>
    </source>
</evidence>
<proteinExistence type="inferred from homology"/>